<evidence type="ECO:0000313" key="3">
    <source>
        <dbReference type="EMBL" id="KAI1236766.1"/>
    </source>
</evidence>
<organism evidence="2">
    <name type="scientific">Lamprotornis superbus</name>
    <dbReference type="NCBI Taxonomy" id="245042"/>
    <lineage>
        <taxon>Eukaryota</taxon>
        <taxon>Metazoa</taxon>
        <taxon>Chordata</taxon>
        <taxon>Craniata</taxon>
        <taxon>Vertebrata</taxon>
        <taxon>Euteleostomi</taxon>
        <taxon>Archelosauria</taxon>
        <taxon>Archosauria</taxon>
        <taxon>Dinosauria</taxon>
        <taxon>Saurischia</taxon>
        <taxon>Theropoda</taxon>
        <taxon>Coelurosauria</taxon>
        <taxon>Aves</taxon>
        <taxon>Neognathae</taxon>
        <taxon>Neoaves</taxon>
        <taxon>Telluraves</taxon>
        <taxon>Australaves</taxon>
        <taxon>Passeriformes</taxon>
        <taxon>Sturnidae</taxon>
        <taxon>Lamprotornis</taxon>
    </lineage>
</organism>
<dbReference type="AlphaFoldDB" id="A0A835TVK4"/>
<dbReference type="EMBL" id="JADDUC020000009">
    <property type="protein sequence ID" value="KAI1236766.1"/>
    <property type="molecule type" value="Genomic_DNA"/>
</dbReference>
<dbReference type="Proteomes" id="UP000618051">
    <property type="component" value="Unassembled WGS sequence"/>
</dbReference>
<reference evidence="3" key="3">
    <citation type="submission" date="2022-01" db="EMBL/GenBank/DDBJ databases">
        <authorList>
            <person name="Rubenstein D.R."/>
        </authorList>
    </citation>
    <scope>NUCLEOTIDE SEQUENCE</scope>
    <source>
        <strain evidence="3">SS15</strain>
        <tissue evidence="3">Liver</tissue>
    </source>
</reference>
<reference evidence="3 4" key="2">
    <citation type="journal article" date="2021" name="J. Hered.">
        <title>Feather Gene Expression Elucidates the Developmental Basis of Plumage Iridescence in African Starlings.</title>
        <authorList>
            <person name="Rubenstein D.R."/>
            <person name="Corvelo A."/>
            <person name="MacManes M.D."/>
            <person name="Maia R."/>
            <person name="Narzisi G."/>
            <person name="Rousaki A."/>
            <person name="Vandenabeele P."/>
            <person name="Shawkey M.D."/>
            <person name="Solomon J."/>
        </authorList>
    </citation>
    <scope>NUCLEOTIDE SEQUENCE [LARGE SCALE GENOMIC DNA]</scope>
    <source>
        <strain evidence="3">SS15</strain>
    </source>
</reference>
<comment type="caution">
    <text evidence="2">The sequence shown here is derived from an EMBL/GenBank/DDBJ whole genome shotgun (WGS) entry which is preliminary data.</text>
</comment>
<protein>
    <submittedName>
        <fullName evidence="2">Uncharacterized protein</fullName>
    </submittedName>
</protein>
<dbReference type="EMBL" id="JADDUC010000063">
    <property type="protein sequence ID" value="KAG0120496.1"/>
    <property type="molecule type" value="Genomic_DNA"/>
</dbReference>
<evidence type="ECO:0000256" key="1">
    <source>
        <dbReference type="SAM" id="MobiDB-lite"/>
    </source>
</evidence>
<accession>A0A835TVK4</accession>
<name>A0A835TVK4_9PASS</name>
<reference evidence="2" key="1">
    <citation type="submission" date="2020-10" db="EMBL/GenBank/DDBJ databases">
        <title>Feather gene expression reveals the developmental basis of iridescence in African starlings.</title>
        <authorList>
            <person name="Rubenstein D.R."/>
        </authorList>
    </citation>
    <scope>NUCLEOTIDE SEQUENCE</scope>
    <source>
        <strain evidence="2">SS15</strain>
        <tissue evidence="2">Liver</tissue>
    </source>
</reference>
<feature type="region of interest" description="Disordered" evidence="1">
    <location>
        <begin position="8"/>
        <end position="29"/>
    </location>
</feature>
<evidence type="ECO:0000313" key="4">
    <source>
        <dbReference type="Proteomes" id="UP000618051"/>
    </source>
</evidence>
<sequence length="91" mass="9961">MGISILLSASIKREGDSPTASPHSSDDIHHSDRYQAELGCGTECAKLTSQHLNCPAAHHHLGQQNVYQGAFCFPSEEEATDCQVPERRPKM</sequence>
<keyword evidence="4" id="KW-1185">Reference proteome</keyword>
<proteinExistence type="predicted"/>
<evidence type="ECO:0000313" key="2">
    <source>
        <dbReference type="EMBL" id="KAG0120496.1"/>
    </source>
</evidence>
<gene>
    <name evidence="3" type="ORF">IHE44_0015020</name>
    <name evidence="2" type="ORF">IHE44_012643</name>
</gene>